<sequence>MIIRLLKWLSFAALLLVFSVVGYVLFIQLSFDSTKPIVNYGSVDTELFTDESQTRPLLVYFGGSEGGNSMTKPSNVSERNLYLDAGYAVLAVGYFKMPGLPEELDRISLDAIYEKVIEAQQLPFIDSQCVAVMGGSKGAELALLLASLYPDIDGAVAFAGSHVSFASPSFRTGASTASFQHNGRDIPFVQIPNGAIPKMLTGNFREAHNIALEQGAQEAANAAIRVENIKGAVLLVSGENDHVWPSTEMSDRVIKRLEENKFAYPYEHIVAPGGNHFTPQSDYHDRAIAFLNRHFKTTCQSETNEKKA</sequence>
<dbReference type="OrthoDB" id="8922993at2"/>
<dbReference type="SUPFAM" id="SSF53474">
    <property type="entry name" value="alpha/beta-Hydrolases"/>
    <property type="match status" value="1"/>
</dbReference>
<reference evidence="2 3" key="1">
    <citation type="submission" date="2019-04" db="EMBL/GenBank/DDBJ databases">
        <title>Alteromonas portus sp. nov., an alginate lyase-excreting marine bacterium.</title>
        <authorList>
            <person name="Huang H."/>
            <person name="Mo K."/>
            <person name="Bao S."/>
        </authorList>
    </citation>
    <scope>NUCLEOTIDE SEQUENCE [LARGE SCALE GENOMIC DNA]</scope>
    <source>
        <strain evidence="2 3">HB161718</strain>
    </source>
</reference>
<dbReference type="GO" id="GO:0006631">
    <property type="term" value="P:fatty acid metabolic process"/>
    <property type="evidence" value="ECO:0007669"/>
    <property type="project" value="TreeGrafter"/>
</dbReference>
<proteinExistence type="predicted"/>
<dbReference type="AlphaFoldDB" id="A0A4U0ZBG2"/>
<protein>
    <recommendedName>
        <fullName evidence="1">BAAT/Acyl-CoA thioester hydrolase C-terminal domain-containing protein</fullName>
    </recommendedName>
</protein>
<dbReference type="PANTHER" id="PTHR10824:SF4">
    <property type="entry name" value="ACYL-COENZYME A THIOESTERASE 1-LIKE"/>
    <property type="match status" value="1"/>
</dbReference>
<dbReference type="InterPro" id="IPR029058">
    <property type="entry name" value="AB_hydrolase_fold"/>
</dbReference>
<dbReference type="Gene3D" id="3.40.50.1820">
    <property type="entry name" value="alpha/beta hydrolase"/>
    <property type="match status" value="1"/>
</dbReference>
<dbReference type="InterPro" id="IPR014940">
    <property type="entry name" value="BAAT_C"/>
</dbReference>
<dbReference type="Proteomes" id="UP000305471">
    <property type="component" value="Unassembled WGS sequence"/>
</dbReference>
<evidence type="ECO:0000259" key="1">
    <source>
        <dbReference type="Pfam" id="PF08840"/>
    </source>
</evidence>
<dbReference type="GO" id="GO:0006637">
    <property type="term" value="P:acyl-CoA metabolic process"/>
    <property type="evidence" value="ECO:0007669"/>
    <property type="project" value="TreeGrafter"/>
</dbReference>
<accession>A0A4U0ZBG2</accession>
<feature type="domain" description="BAAT/Acyl-CoA thioester hydrolase C-terminal" evidence="1">
    <location>
        <begin position="120"/>
        <end position="277"/>
    </location>
</feature>
<dbReference type="PANTHER" id="PTHR10824">
    <property type="entry name" value="ACYL-COENZYME A THIOESTERASE-RELATED"/>
    <property type="match status" value="1"/>
</dbReference>
<gene>
    <name evidence="2" type="ORF">E5672_15760</name>
</gene>
<name>A0A4U0ZBG2_9ALTE</name>
<dbReference type="Pfam" id="PF08840">
    <property type="entry name" value="BAAT_C"/>
    <property type="match status" value="1"/>
</dbReference>
<keyword evidence="3" id="KW-1185">Reference proteome</keyword>
<dbReference type="EMBL" id="SWCO01000009">
    <property type="protein sequence ID" value="TKB01954.1"/>
    <property type="molecule type" value="Genomic_DNA"/>
</dbReference>
<evidence type="ECO:0000313" key="3">
    <source>
        <dbReference type="Proteomes" id="UP000305471"/>
    </source>
</evidence>
<organism evidence="2 3">
    <name type="scientific">Alteromonas portus</name>
    <dbReference type="NCBI Taxonomy" id="2565549"/>
    <lineage>
        <taxon>Bacteria</taxon>
        <taxon>Pseudomonadati</taxon>
        <taxon>Pseudomonadota</taxon>
        <taxon>Gammaproteobacteria</taxon>
        <taxon>Alteromonadales</taxon>
        <taxon>Alteromonadaceae</taxon>
        <taxon>Alteromonas/Salinimonas group</taxon>
        <taxon>Alteromonas</taxon>
    </lineage>
</organism>
<dbReference type="RefSeq" id="WP_136783078.1">
    <property type="nucleotide sequence ID" value="NZ_SWCO01000009.1"/>
</dbReference>
<comment type="caution">
    <text evidence="2">The sequence shown here is derived from an EMBL/GenBank/DDBJ whole genome shotgun (WGS) entry which is preliminary data.</text>
</comment>
<dbReference type="GO" id="GO:0047617">
    <property type="term" value="F:fatty acyl-CoA hydrolase activity"/>
    <property type="evidence" value="ECO:0007669"/>
    <property type="project" value="TreeGrafter"/>
</dbReference>
<evidence type="ECO:0000313" key="2">
    <source>
        <dbReference type="EMBL" id="TKB01954.1"/>
    </source>
</evidence>